<dbReference type="PANTHER" id="PTHR20858:SF17">
    <property type="entry name" value="HYDROXYMETHYLPYRIMIDINE_PHOSPHOMETHYLPYRIMIDINE KINASE THI20-RELATED"/>
    <property type="match status" value="1"/>
</dbReference>
<evidence type="ECO:0000313" key="9">
    <source>
        <dbReference type="Proteomes" id="UP000030635"/>
    </source>
</evidence>
<keyword evidence="2" id="KW-0808">Transferase</keyword>
<dbReference type="GO" id="GO:0008972">
    <property type="term" value="F:phosphomethylpyrimidine kinase activity"/>
    <property type="evidence" value="ECO:0007669"/>
    <property type="project" value="TreeGrafter"/>
</dbReference>
<dbReference type="InterPro" id="IPR013749">
    <property type="entry name" value="PM/HMP-P_kinase-1"/>
</dbReference>
<protein>
    <recommendedName>
        <fullName evidence="1">pyridoxal kinase</fullName>
        <ecNumber evidence="1">2.7.1.35</ecNumber>
    </recommendedName>
</protein>
<evidence type="ECO:0000259" key="7">
    <source>
        <dbReference type="Pfam" id="PF08543"/>
    </source>
</evidence>
<dbReference type="Gene3D" id="3.40.1190.20">
    <property type="match status" value="1"/>
</dbReference>
<keyword evidence="5" id="KW-0067">ATP-binding</keyword>
<name>A0A0A7FUL1_9CLOT</name>
<dbReference type="RefSeq" id="WP_039315908.1">
    <property type="nucleotide sequence ID" value="NZ_CP006905.1"/>
</dbReference>
<dbReference type="Pfam" id="PF08543">
    <property type="entry name" value="Phos_pyr_kin"/>
    <property type="match status" value="1"/>
</dbReference>
<dbReference type="GO" id="GO:0008902">
    <property type="term" value="F:hydroxymethylpyrimidine kinase activity"/>
    <property type="evidence" value="ECO:0007669"/>
    <property type="project" value="TreeGrafter"/>
</dbReference>
<dbReference type="GO" id="GO:0008478">
    <property type="term" value="F:pyridoxal kinase activity"/>
    <property type="evidence" value="ECO:0007669"/>
    <property type="project" value="UniProtKB-EC"/>
</dbReference>
<reference evidence="8 9" key="1">
    <citation type="journal article" date="2015" name="Infect. Genet. Evol.">
        <title>Genomic sequences of six botulinum neurotoxin-producing strains representing three clostridial species illustrate the mobility and diversity of botulinum neurotoxin genes.</title>
        <authorList>
            <person name="Smith T.J."/>
            <person name="Hill K.K."/>
            <person name="Xie G."/>
            <person name="Foley B.T."/>
            <person name="Williamson C.H."/>
            <person name="Foster J.T."/>
            <person name="Johnson S.L."/>
            <person name="Chertkov O."/>
            <person name="Teshima H."/>
            <person name="Gibbons H.S."/>
            <person name="Johnsky L.A."/>
            <person name="Karavis M.A."/>
            <person name="Smith L.A."/>
        </authorList>
    </citation>
    <scope>NUCLEOTIDE SEQUENCE [LARGE SCALE GENOMIC DNA]</scope>
    <source>
        <strain evidence="8">Sullivan</strain>
    </source>
</reference>
<dbReference type="NCBIfam" id="NF005491">
    <property type="entry name" value="PRK07105.1"/>
    <property type="match status" value="1"/>
</dbReference>
<evidence type="ECO:0000256" key="4">
    <source>
        <dbReference type="ARBA" id="ARBA00022777"/>
    </source>
</evidence>
<dbReference type="GO" id="GO:0009443">
    <property type="term" value="P:pyridoxal 5'-phosphate salvage"/>
    <property type="evidence" value="ECO:0007669"/>
    <property type="project" value="InterPro"/>
</dbReference>
<dbReference type="STRING" id="1561.NPD11_334"/>
<dbReference type="OrthoDB" id="9800808at2"/>
<keyword evidence="3" id="KW-0547">Nucleotide-binding</keyword>
<dbReference type="InterPro" id="IPR004625">
    <property type="entry name" value="PyrdxlKinase"/>
</dbReference>
<dbReference type="InterPro" id="IPR029056">
    <property type="entry name" value="Ribokinase-like"/>
</dbReference>
<proteinExistence type="predicted"/>
<dbReference type="CDD" id="cd01173">
    <property type="entry name" value="pyridoxal_pyridoxamine_kinase"/>
    <property type="match status" value="1"/>
</dbReference>
<dbReference type="PANTHER" id="PTHR20858">
    <property type="entry name" value="PHOSPHOMETHYLPYRIMIDINE KINASE"/>
    <property type="match status" value="1"/>
</dbReference>
<dbReference type="KEGG" id="cbv:U729_2694"/>
<dbReference type="Proteomes" id="UP000030635">
    <property type="component" value="Chromosome"/>
</dbReference>
<dbReference type="AlphaFoldDB" id="A0A0A7FUL1"/>
<accession>A0A0A7FUL1</accession>
<dbReference type="GO" id="GO:0009228">
    <property type="term" value="P:thiamine biosynthetic process"/>
    <property type="evidence" value="ECO:0007669"/>
    <property type="project" value="UniProtKB-KW"/>
</dbReference>
<evidence type="ECO:0000256" key="1">
    <source>
        <dbReference type="ARBA" id="ARBA00012104"/>
    </source>
</evidence>
<dbReference type="GO" id="GO:0005829">
    <property type="term" value="C:cytosol"/>
    <property type="evidence" value="ECO:0007669"/>
    <property type="project" value="TreeGrafter"/>
</dbReference>
<evidence type="ECO:0000256" key="6">
    <source>
        <dbReference type="ARBA" id="ARBA00022977"/>
    </source>
</evidence>
<evidence type="ECO:0000313" key="8">
    <source>
        <dbReference type="EMBL" id="AIY82640.1"/>
    </source>
</evidence>
<evidence type="ECO:0000256" key="3">
    <source>
        <dbReference type="ARBA" id="ARBA00022741"/>
    </source>
</evidence>
<dbReference type="eggNOG" id="COG2240">
    <property type="taxonomic scope" value="Bacteria"/>
</dbReference>
<gene>
    <name evidence="8" type="ORF">U729_2694</name>
</gene>
<organism evidence="8 9">
    <name type="scientific">Clostridium baratii str. Sullivan</name>
    <dbReference type="NCBI Taxonomy" id="1415775"/>
    <lineage>
        <taxon>Bacteria</taxon>
        <taxon>Bacillati</taxon>
        <taxon>Bacillota</taxon>
        <taxon>Clostridia</taxon>
        <taxon>Eubacteriales</taxon>
        <taxon>Clostridiaceae</taxon>
        <taxon>Clostridium</taxon>
    </lineage>
</organism>
<keyword evidence="4 8" id="KW-0418">Kinase</keyword>
<feature type="domain" description="Pyridoxamine kinase/Phosphomethylpyrimidine kinase" evidence="7">
    <location>
        <begin position="73"/>
        <end position="257"/>
    </location>
</feature>
<dbReference type="HOGENOM" id="CLU_046496_2_0_9"/>
<keyword evidence="6" id="KW-0784">Thiamine biosynthesis</keyword>
<keyword evidence="9" id="KW-1185">Reference proteome</keyword>
<dbReference type="GO" id="GO:0005524">
    <property type="term" value="F:ATP binding"/>
    <property type="evidence" value="ECO:0007669"/>
    <property type="project" value="UniProtKB-KW"/>
</dbReference>
<sequence>MISQKRVVVINDLSGLGKCSLTVSISILSALNIQPCPLPTAILSNQTQFNEYSFYDLTNNMKDYIKIWEKQQEKFDAIYTGFLGSYNQIDIILEFIKKQRDTLIIVDPVMGDNGEIYETYNKDMCNKMKELVSLSYIVTPNITEACILADEKLDIKNLTNDDLKRLGTKISNLGPKYVIITGIINKNKISNVLYDKEKEEISIVTTNFNNISYSGTGDIFASMLTALILNGNSVYKSMEFTTNFISKAIQYTNKFNIDPNYGIYYEKFLREVII</sequence>
<dbReference type="EC" id="2.7.1.35" evidence="1"/>
<dbReference type="EMBL" id="CP006905">
    <property type="protein sequence ID" value="AIY82640.1"/>
    <property type="molecule type" value="Genomic_DNA"/>
</dbReference>
<evidence type="ECO:0000256" key="2">
    <source>
        <dbReference type="ARBA" id="ARBA00022679"/>
    </source>
</evidence>
<evidence type="ECO:0000256" key="5">
    <source>
        <dbReference type="ARBA" id="ARBA00022840"/>
    </source>
</evidence>
<dbReference type="SUPFAM" id="SSF53613">
    <property type="entry name" value="Ribokinase-like"/>
    <property type="match status" value="1"/>
</dbReference>